<dbReference type="InterPro" id="IPR038765">
    <property type="entry name" value="Papain-like_cys_pep_sf"/>
</dbReference>
<accession>A0A844GFU2</accession>
<dbReference type="Proteomes" id="UP000446658">
    <property type="component" value="Unassembled WGS sequence"/>
</dbReference>
<name>A0A844GFU2_9NEIS</name>
<sequence length="232" mass="25874">MTKRHLQSIVKLTTSRLPRRVTSSASACATQTETCNPAAQISLEGLSTKLTAGDILFIRVPAYPFHKVAETTQSWTNHVGIVVEANRSEVLVAESKFPLSRISPLARFLSSAEGGRISVQRLNIGLTDTQQNRLQQAARARLGVFYDTGFNLHSKREFCSRYVHEIIREATGTPVGEVETFSTLLTRNPRADLGFWTLWYFGNIPWNRETITPASMLRSAALHSVFDGYFNA</sequence>
<dbReference type="EMBL" id="WLYX01000001">
    <property type="protein sequence ID" value="MTD33554.1"/>
    <property type="molecule type" value="Genomic_DNA"/>
</dbReference>
<reference evidence="1 2" key="1">
    <citation type="submission" date="2019-11" db="EMBL/GenBank/DDBJ databases">
        <title>Draft genome sequence of Paludibacterium sp. dN18-1.</title>
        <authorList>
            <person name="Im W.-T."/>
        </authorList>
    </citation>
    <scope>NUCLEOTIDE SEQUENCE [LARGE SCALE GENOMIC DNA]</scope>
    <source>
        <strain evidence="2">dN 18-1</strain>
    </source>
</reference>
<dbReference type="SUPFAM" id="SSF54001">
    <property type="entry name" value="Cysteine proteinases"/>
    <property type="match status" value="1"/>
</dbReference>
<protein>
    <submittedName>
        <fullName evidence="1">YebB family permuted papain-like enzyme</fullName>
    </submittedName>
</protein>
<evidence type="ECO:0000313" key="2">
    <source>
        <dbReference type="Proteomes" id="UP000446658"/>
    </source>
</evidence>
<dbReference type="InterPro" id="IPR024453">
    <property type="entry name" value="Peptidase_C92"/>
</dbReference>
<comment type="caution">
    <text evidence="1">The sequence shown here is derived from an EMBL/GenBank/DDBJ whole genome shotgun (WGS) entry which is preliminary data.</text>
</comment>
<dbReference type="AlphaFoldDB" id="A0A844GFU2"/>
<organism evidence="1 2">
    <name type="scientific">Paludibacterium denitrificans</name>
    <dbReference type="NCBI Taxonomy" id="2675226"/>
    <lineage>
        <taxon>Bacteria</taxon>
        <taxon>Pseudomonadati</taxon>
        <taxon>Pseudomonadota</taxon>
        <taxon>Betaproteobacteria</taxon>
        <taxon>Neisseriales</taxon>
        <taxon>Chromobacteriaceae</taxon>
        <taxon>Paludibacterium</taxon>
    </lineage>
</organism>
<dbReference type="RefSeq" id="WP_230370592.1">
    <property type="nucleotide sequence ID" value="NZ_WLYX01000001.1"/>
</dbReference>
<keyword evidence="2" id="KW-1185">Reference proteome</keyword>
<evidence type="ECO:0000313" key="1">
    <source>
        <dbReference type="EMBL" id="MTD33554.1"/>
    </source>
</evidence>
<gene>
    <name evidence="1" type="ORF">GKE73_12420</name>
</gene>
<proteinExistence type="predicted"/>
<dbReference type="Gene3D" id="3.90.1720.10">
    <property type="entry name" value="endopeptidase domain like (from Nostoc punctiforme)"/>
    <property type="match status" value="1"/>
</dbReference>
<dbReference type="NCBIfam" id="NF008547">
    <property type="entry name" value="PRK11470.1"/>
    <property type="match status" value="1"/>
</dbReference>
<dbReference type="Pfam" id="PF05708">
    <property type="entry name" value="Peptidase_C92"/>
    <property type="match status" value="1"/>
</dbReference>